<feature type="transmembrane region" description="Helical" evidence="15">
    <location>
        <begin position="192"/>
        <end position="214"/>
    </location>
</feature>
<feature type="transmembrane region" description="Helical" evidence="15">
    <location>
        <begin position="31"/>
        <end position="56"/>
    </location>
</feature>
<dbReference type="PANTHER" id="PTHR24230:SF60">
    <property type="entry name" value="UROTENSIN-2 RECEPTOR"/>
    <property type="match status" value="1"/>
</dbReference>
<evidence type="ECO:0000256" key="11">
    <source>
        <dbReference type="ARBA" id="ARBA00023224"/>
    </source>
</evidence>
<feature type="transmembrane region" description="Helical" evidence="15">
    <location>
        <begin position="150"/>
        <end position="172"/>
    </location>
</feature>
<evidence type="ECO:0000256" key="2">
    <source>
        <dbReference type="ARBA" id="ARBA00014302"/>
    </source>
</evidence>
<keyword evidence="7 15" id="KW-0472">Membrane</keyword>
<dbReference type="PROSITE" id="PS50262">
    <property type="entry name" value="G_PROTEIN_RECEP_F1_2"/>
    <property type="match status" value="1"/>
</dbReference>
<comment type="function">
    <text evidence="12">High affinity receptor for urotensin-2 and urotensin-2B. The activity of this receptor is mediated by a G-protein that activate a phosphatidylinositol-calcium second messenger system.</text>
</comment>
<dbReference type="GO" id="GO:0001604">
    <property type="term" value="F:urotensin II receptor activity"/>
    <property type="evidence" value="ECO:0007669"/>
    <property type="project" value="InterPro"/>
</dbReference>
<dbReference type="PROSITE" id="PS00237">
    <property type="entry name" value="G_PROTEIN_RECEP_F1_1"/>
    <property type="match status" value="1"/>
</dbReference>
<dbReference type="GeneTree" id="ENSGT00940000159286"/>
<reference evidence="17" key="1">
    <citation type="submission" date="2023-09" db="UniProtKB">
        <authorList>
            <consortium name="Ensembl"/>
        </authorList>
    </citation>
    <scope>IDENTIFICATION</scope>
</reference>
<evidence type="ECO:0000256" key="7">
    <source>
        <dbReference type="ARBA" id="ARBA00023136"/>
    </source>
</evidence>
<evidence type="ECO:0000313" key="17">
    <source>
        <dbReference type="Ensembl" id="ENSPNYP00000007192.1"/>
    </source>
</evidence>
<keyword evidence="5 15" id="KW-1133">Transmembrane helix</keyword>
<dbReference type="PRINTS" id="PR00237">
    <property type="entry name" value="GPCRRHODOPSN"/>
</dbReference>
<dbReference type="AlphaFoldDB" id="A0A3B4F9J8"/>
<evidence type="ECO:0000259" key="16">
    <source>
        <dbReference type="PROSITE" id="PS50262"/>
    </source>
</evidence>
<dbReference type="Ensembl" id="ENSPNYT00000007369.1">
    <property type="protein sequence ID" value="ENSPNYP00000007192.1"/>
    <property type="gene ID" value="ENSPNYG00000005512.1"/>
</dbReference>
<keyword evidence="3" id="KW-1003">Cell membrane</keyword>
<evidence type="ECO:0000256" key="4">
    <source>
        <dbReference type="ARBA" id="ARBA00022692"/>
    </source>
</evidence>
<evidence type="ECO:0000256" key="1">
    <source>
        <dbReference type="ARBA" id="ARBA00004651"/>
    </source>
</evidence>
<dbReference type="GO" id="GO:0008217">
    <property type="term" value="P:regulation of blood pressure"/>
    <property type="evidence" value="ECO:0007669"/>
    <property type="project" value="InterPro"/>
</dbReference>
<dbReference type="GO" id="GO:0097746">
    <property type="term" value="P:blood vessel diameter maintenance"/>
    <property type="evidence" value="ECO:0007669"/>
    <property type="project" value="InterPro"/>
</dbReference>
<dbReference type="Gene3D" id="1.20.1070.10">
    <property type="entry name" value="Rhodopsin 7-helix transmembrane proteins"/>
    <property type="match status" value="1"/>
</dbReference>
<comment type="similarity">
    <text evidence="14">Belongs to the G-protein coupled receptor 1 family.</text>
</comment>
<keyword evidence="6 14" id="KW-0297">G-protein coupled receptor</keyword>
<dbReference type="GO" id="GO:0005886">
    <property type="term" value="C:plasma membrane"/>
    <property type="evidence" value="ECO:0007669"/>
    <property type="project" value="UniProtKB-SubCell"/>
</dbReference>
<dbReference type="PANTHER" id="PTHR24230">
    <property type="entry name" value="G-PROTEIN COUPLED RECEPTOR"/>
    <property type="match status" value="1"/>
</dbReference>
<proteinExistence type="inferred from homology"/>
<evidence type="ECO:0000256" key="14">
    <source>
        <dbReference type="RuleBase" id="RU000688"/>
    </source>
</evidence>
<dbReference type="PRINTS" id="PR00647">
    <property type="entry name" value="UROTENSIN2R"/>
</dbReference>
<feature type="transmembrane region" description="Helical" evidence="15">
    <location>
        <begin position="68"/>
        <end position="95"/>
    </location>
</feature>
<feature type="transmembrane region" description="Helical" evidence="15">
    <location>
        <begin position="107"/>
        <end position="129"/>
    </location>
</feature>
<organism evidence="17">
    <name type="scientific">Pundamilia nyererei</name>
    <dbReference type="NCBI Taxonomy" id="303518"/>
    <lineage>
        <taxon>Eukaryota</taxon>
        <taxon>Metazoa</taxon>
        <taxon>Chordata</taxon>
        <taxon>Craniata</taxon>
        <taxon>Vertebrata</taxon>
        <taxon>Euteleostomi</taxon>
        <taxon>Actinopterygii</taxon>
        <taxon>Neopterygii</taxon>
        <taxon>Teleostei</taxon>
        <taxon>Neoteleostei</taxon>
        <taxon>Acanthomorphata</taxon>
        <taxon>Ovalentaria</taxon>
        <taxon>Cichlomorphae</taxon>
        <taxon>Cichliformes</taxon>
        <taxon>Cichlidae</taxon>
        <taxon>African cichlids</taxon>
        <taxon>Pseudocrenilabrinae</taxon>
        <taxon>Haplochromini</taxon>
        <taxon>Pundamilia</taxon>
    </lineage>
</organism>
<dbReference type="STRING" id="303518.ENSPNYP00000007192"/>
<dbReference type="GO" id="GO:0007218">
    <property type="term" value="P:neuropeptide signaling pathway"/>
    <property type="evidence" value="ECO:0007669"/>
    <property type="project" value="TreeGrafter"/>
</dbReference>
<keyword evidence="9 14" id="KW-0675">Receptor</keyword>
<dbReference type="SUPFAM" id="SSF81321">
    <property type="entry name" value="Family A G protein-coupled receptor-like"/>
    <property type="match status" value="1"/>
</dbReference>
<evidence type="ECO:0000256" key="15">
    <source>
        <dbReference type="SAM" id="Phobius"/>
    </source>
</evidence>
<evidence type="ECO:0000256" key="13">
    <source>
        <dbReference type="ARBA" id="ARBA00032764"/>
    </source>
</evidence>
<feature type="transmembrane region" description="Helical" evidence="15">
    <location>
        <begin position="221"/>
        <end position="239"/>
    </location>
</feature>
<keyword evidence="4 14" id="KW-0812">Transmembrane</keyword>
<keyword evidence="8" id="KW-1015">Disulfide bond</keyword>
<evidence type="ECO:0000256" key="12">
    <source>
        <dbReference type="ARBA" id="ARBA00025579"/>
    </source>
</evidence>
<comment type="subcellular location">
    <subcellularLocation>
        <location evidence="1">Cell membrane</location>
        <topology evidence="1">Multi-pass membrane protein</topology>
    </subcellularLocation>
</comment>
<evidence type="ECO:0000256" key="10">
    <source>
        <dbReference type="ARBA" id="ARBA00023180"/>
    </source>
</evidence>
<evidence type="ECO:0000256" key="5">
    <source>
        <dbReference type="ARBA" id="ARBA00022989"/>
    </source>
</evidence>
<dbReference type="InterPro" id="IPR000276">
    <property type="entry name" value="GPCR_Rhodpsn"/>
</dbReference>
<evidence type="ECO:0000256" key="8">
    <source>
        <dbReference type="ARBA" id="ARBA00023157"/>
    </source>
</evidence>
<dbReference type="InterPro" id="IPR017452">
    <property type="entry name" value="GPCR_Rhodpsn_7TM"/>
</dbReference>
<accession>A0A3B4F9J8</accession>
<name>A0A3B4F9J8_9CICH</name>
<keyword evidence="10" id="KW-0325">Glycoprotein</keyword>
<protein>
    <recommendedName>
        <fullName evidence="2">Urotensin-2 receptor</fullName>
    </recommendedName>
    <alternativeName>
        <fullName evidence="13">Urotensin II receptor</fullName>
    </alternativeName>
</protein>
<dbReference type="Pfam" id="PF00001">
    <property type="entry name" value="7tm_1"/>
    <property type="match status" value="1"/>
</dbReference>
<keyword evidence="11 14" id="KW-0807">Transducer</keyword>
<evidence type="ECO:0000256" key="6">
    <source>
        <dbReference type="ARBA" id="ARBA00023040"/>
    </source>
</evidence>
<evidence type="ECO:0000256" key="3">
    <source>
        <dbReference type="ARBA" id="ARBA00022475"/>
    </source>
</evidence>
<feature type="domain" description="G-protein coupled receptors family 1 profile" evidence="16">
    <location>
        <begin position="50"/>
        <end position="216"/>
    </location>
</feature>
<sequence>KAVGVTLPVGVLVERGGNATDPPLNSLEDTAATFTIGTILSIMCLIGVSGNIYTLVVMCHSMRSAASMYIYIINLALADLLYLLTIPFVVCTHFLKGWYFGDAGCRILISMDFLTMHASIFTLTIMSTERYFAVLKPLDTVKRSKSYRKAIALLVWVASLILTLPMIVRIQLMAVGTKPMCQSTLSPLSYKIYISFLFCTSIVAPGLIIGYLYIQLAPQINVFNVTILFICSLFFQPSTSSYIKAGMKKINLTLRPNSPTRSQFSFFGELHQLRPHLLHLSQFSAQQEMNTSINTNLMNMFEVRHSDAVQTSIDIPLLNKKYFMQCLSDAHSILFHSRAEDGFILSRHA</sequence>
<evidence type="ECO:0000256" key="9">
    <source>
        <dbReference type="ARBA" id="ARBA00023170"/>
    </source>
</evidence>
<dbReference type="InterPro" id="IPR000670">
    <property type="entry name" value="Urot_II_rcpt"/>
</dbReference>